<feature type="compositionally biased region" description="Polar residues" evidence="3">
    <location>
        <begin position="142"/>
        <end position="159"/>
    </location>
</feature>
<feature type="compositionally biased region" description="Basic and acidic residues" evidence="3">
    <location>
        <begin position="48"/>
        <end position="57"/>
    </location>
</feature>
<feature type="domain" description="Ras-GEF" evidence="4">
    <location>
        <begin position="352"/>
        <end position="608"/>
    </location>
</feature>
<evidence type="ECO:0000313" key="5">
    <source>
        <dbReference type="EMBL" id="PRP88728.1"/>
    </source>
</evidence>
<feature type="region of interest" description="Disordered" evidence="3">
    <location>
        <begin position="142"/>
        <end position="167"/>
    </location>
</feature>
<dbReference type="STRING" id="1890364.A0A2P6NXU0"/>
<sequence>MSPLGLHKVTKVLIVGPIDIKFITPRKFTRLVRSGQPQRRSGVTMETSRQDRKRSEGKMSASQFHIGLAPLKRSVSQQDKLVTPRKIGDRSPRFDGLSFQQKLQIWQQQQIRRFVEDSKLSRERLKIGEACDDSEEIQFEWSTPTYSSNSRRPSVSAESTPKLKSLSGTISRRLTTRSGSVLDLQKLEEPTTPIMKQLPINGTLESIIYWLIFLNDEGRIMNCFFQSSISFGVTCYEILKECLKFYEEFEATSWKRKRLLQFMFLWLETITSEELIAASRMQRQYKDNFINMLSEFCNRLHRDGLAYDAESLQSIIDGGELMRSATIEEQLLSDKVSSLMLSPLTLKSQKITPSVTACRLHSATLSIYTKIKVKLEFADAMWNDNDTKKIHSPNVTKMTDLFNRISYWVASEILSCKDKKSQKRTIIKFIETAVCCLEMNDFNDMMAIYAGLNLQCVNFFVRMLSPKRLSCLLPIEALMEPSGNFRTYRAEVTCRYGVTVLTQSQLARLSTMVNAGEYYPSHKYAMIPYLGLYLKDILFSIEGNPNFVTVQDRELINFRKVMILGSILTDVQLQQSSTLLHAQSGEPESQTSEFVRSMKVMSQAELQEASEKCRTWYN</sequence>
<dbReference type="Gene3D" id="1.10.840.10">
    <property type="entry name" value="Ras guanine-nucleotide exchange factors catalytic domain"/>
    <property type="match status" value="1"/>
</dbReference>
<dbReference type="EMBL" id="MDYQ01000008">
    <property type="protein sequence ID" value="PRP88728.1"/>
    <property type="molecule type" value="Genomic_DNA"/>
</dbReference>
<name>A0A2P6NXU0_9EUKA</name>
<evidence type="ECO:0000259" key="4">
    <source>
        <dbReference type="PROSITE" id="PS50009"/>
    </source>
</evidence>
<dbReference type="InterPro" id="IPR023578">
    <property type="entry name" value="Ras_GEF_dom_sf"/>
</dbReference>
<dbReference type="InterPro" id="IPR008937">
    <property type="entry name" value="Ras-like_GEF"/>
</dbReference>
<dbReference type="SUPFAM" id="SSF48366">
    <property type="entry name" value="Ras GEF"/>
    <property type="match status" value="1"/>
</dbReference>
<dbReference type="PANTHER" id="PTHR23113:SF99">
    <property type="entry name" value="RASGEF DOMAIN-CONTAINING PROTEIN"/>
    <property type="match status" value="1"/>
</dbReference>
<evidence type="ECO:0000313" key="6">
    <source>
        <dbReference type="Proteomes" id="UP000241769"/>
    </source>
</evidence>
<comment type="caution">
    <text evidence="5">The sequence shown here is derived from an EMBL/GenBank/DDBJ whole genome shotgun (WGS) entry which is preliminary data.</text>
</comment>
<accession>A0A2P6NXU0</accession>
<dbReference type="PROSITE" id="PS50009">
    <property type="entry name" value="RASGEF_CAT"/>
    <property type="match status" value="1"/>
</dbReference>
<dbReference type="SMART" id="SM00147">
    <property type="entry name" value="RasGEF"/>
    <property type="match status" value="1"/>
</dbReference>
<evidence type="ECO:0000256" key="2">
    <source>
        <dbReference type="PROSITE-ProRule" id="PRU00168"/>
    </source>
</evidence>
<gene>
    <name evidence="5" type="ORF">PROFUN_02824</name>
</gene>
<dbReference type="GO" id="GO:0005085">
    <property type="term" value="F:guanyl-nucleotide exchange factor activity"/>
    <property type="evidence" value="ECO:0007669"/>
    <property type="project" value="UniProtKB-KW"/>
</dbReference>
<dbReference type="PROSITE" id="PS00720">
    <property type="entry name" value="RASGEF"/>
    <property type="match status" value="1"/>
</dbReference>
<dbReference type="InterPro" id="IPR036964">
    <property type="entry name" value="RASGEF_cat_dom_sf"/>
</dbReference>
<keyword evidence="1 2" id="KW-0344">Guanine-nucleotide releasing factor</keyword>
<dbReference type="OrthoDB" id="546434at2759"/>
<proteinExistence type="predicted"/>
<dbReference type="AlphaFoldDB" id="A0A2P6NXU0"/>
<feature type="compositionally biased region" description="Polar residues" evidence="3">
    <location>
        <begin position="35"/>
        <end position="47"/>
    </location>
</feature>
<protein>
    <recommendedName>
        <fullName evidence="4">Ras-GEF domain-containing protein</fullName>
    </recommendedName>
</protein>
<dbReference type="GO" id="GO:0007264">
    <property type="term" value="P:small GTPase-mediated signal transduction"/>
    <property type="evidence" value="ECO:0007669"/>
    <property type="project" value="InterPro"/>
</dbReference>
<dbReference type="InParanoid" id="A0A2P6NXU0"/>
<reference evidence="5 6" key="1">
    <citation type="journal article" date="2018" name="Genome Biol. Evol.">
        <title>Multiple Roots of Fruiting Body Formation in Amoebozoa.</title>
        <authorList>
            <person name="Hillmann F."/>
            <person name="Forbes G."/>
            <person name="Novohradska S."/>
            <person name="Ferling I."/>
            <person name="Riege K."/>
            <person name="Groth M."/>
            <person name="Westermann M."/>
            <person name="Marz M."/>
            <person name="Spaller T."/>
            <person name="Winckler T."/>
            <person name="Schaap P."/>
            <person name="Glockner G."/>
        </authorList>
    </citation>
    <scope>NUCLEOTIDE SEQUENCE [LARGE SCALE GENOMIC DNA]</scope>
    <source>
        <strain evidence="5 6">Jena</strain>
    </source>
</reference>
<organism evidence="5 6">
    <name type="scientific">Planoprotostelium fungivorum</name>
    <dbReference type="NCBI Taxonomy" id="1890364"/>
    <lineage>
        <taxon>Eukaryota</taxon>
        <taxon>Amoebozoa</taxon>
        <taxon>Evosea</taxon>
        <taxon>Variosea</taxon>
        <taxon>Cavosteliida</taxon>
        <taxon>Cavosteliaceae</taxon>
        <taxon>Planoprotostelium</taxon>
    </lineage>
</organism>
<dbReference type="InterPro" id="IPR001895">
    <property type="entry name" value="RASGEF_cat_dom"/>
</dbReference>
<evidence type="ECO:0000256" key="3">
    <source>
        <dbReference type="SAM" id="MobiDB-lite"/>
    </source>
</evidence>
<evidence type="ECO:0000256" key="1">
    <source>
        <dbReference type="ARBA" id="ARBA00022658"/>
    </source>
</evidence>
<dbReference type="Proteomes" id="UP000241769">
    <property type="component" value="Unassembled WGS sequence"/>
</dbReference>
<dbReference type="InterPro" id="IPR019804">
    <property type="entry name" value="Ras_G-nucl-exch_fac_CS"/>
</dbReference>
<keyword evidence="6" id="KW-1185">Reference proteome</keyword>
<feature type="region of interest" description="Disordered" evidence="3">
    <location>
        <begin position="33"/>
        <end position="60"/>
    </location>
</feature>
<dbReference type="PANTHER" id="PTHR23113">
    <property type="entry name" value="GUANINE NUCLEOTIDE EXCHANGE FACTOR"/>
    <property type="match status" value="1"/>
</dbReference>
<dbReference type="Pfam" id="PF00617">
    <property type="entry name" value="RasGEF"/>
    <property type="match status" value="1"/>
</dbReference>